<evidence type="ECO:0000313" key="1">
    <source>
        <dbReference type="EMBL" id="KAH3736904.1"/>
    </source>
</evidence>
<dbReference type="AlphaFoldDB" id="A0A9D4D2D7"/>
<reference evidence="1" key="1">
    <citation type="journal article" date="2019" name="bioRxiv">
        <title>The Genome of the Zebra Mussel, Dreissena polymorpha: A Resource for Invasive Species Research.</title>
        <authorList>
            <person name="McCartney M.A."/>
            <person name="Auch B."/>
            <person name="Kono T."/>
            <person name="Mallez S."/>
            <person name="Zhang Y."/>
            <person name="Obille A."/>
            <person name="Becker A."/>
            <person name="Abrahante J.E."/>
            <person name="Garbe J."/>
            <person name="Badalamenti J.P."/>
            <person name="Herman A."/>
            <person name="Mangelson H."/>
            <person name="Liachko I."/>
            <person name="Sullivan S."/>
            <person name="Sone E.D."/>
            <person name="Koren S."/>
            <person name="Silverstein K.A.T."/>
            <person name="Beckman K.B."/>
            <person name="Gohl D.M."/>
        </authorList>
    </citation>
    <scope>NUCLEOTIDE SEQUENCE</scope>
    <source>
        <strain evidence="1">Duluth1</strain>
        <tissue evidence="1">Whole animal</tissue>
    </source>
</reference>
<organism evidence="1 2">
    <name type="scientific">Dreissena polymorpha</name>
    <name type="common">Zebra mussel</name>
    <name type="synonym">Mytilus polymorpha</name>
    <dbReference type="NCBI Taxonomy" id="45954"/>
    <lineage>
        <taxon>Eukaryota</taxon>
        <taxon>Metazoa</taxon>
        <taxon>Spiralia</taxon>
        <taxon>Lophotrochozoa</taxon>
        <taxon>Mollusca</taxon>
        <taxon>Bivalvia</taxon>
        <taxon>Autobranchia</taxon>
        <taxon>Heteroconchia</taxon>
        <taxon>Euheterodonta</taxon>
        <taxon>Imparidentia</taxon>
        <taxon>Neoheterodontei</taxon>
        <taxon>Myida</taxon>
        <taxon>Dreissenoidea</taxon>
        <taxon>Dreissenidae</taxon>
        <taxon>Dreissena</taxon>
    </lineage>
</organism>
<gene>
    <name evidence="1" type="ORF">DPMN_043480</name>
</gene>
<dbReference type="Proteomes" id="UP000828390">
    <property type="component" value="Unassembled WGS sequence"/>
</dbReference>
<reference evidence="1" key="2">
    <citation type="submission" date="2020-11" db="EMBL/GenBank/DDBJ databases">
        <authorList>
            <person name="McCartney M.A."/>
            <person name="Auch B."/>
            <person name="Kono T."/>
            <person name="Mallez S."/>
            <person name="Becker A."/>
            <person name="Gohl D.M."/>
            <person name="Silverstein K.A.T."/>
            <person name="Koren S."/>
            <person name="Bechman K.B."/>
            <person name="Herman A."/>
            <person name="Abrahante J.E."/>
            <person name="Garbe J."/>
        </authorList>
    </citation>
    <scope>NUCLEOTIDE SEQUENCE</scope>
    <source>
        <strain evidence="1">Duluth1</strain>
        <tissue evidence="1">Whole animal</tissue>
    </source>
</reference>
<name>A0A9D4D2D7_DREPO</name>
<proteinExistence type="predicted"/>
<dbReference type="EMBL" id="JAIWYP010000011">
    <property type="protein sequence ID" value="KAH3736904.1"/>
    <property type="molecule type" value="Genomic_DNA"/>
</dbReference>
<keyword evidence="2" id="KW-1185">Reference proteome</keyword>
<protein>
    <submittedName>
        <fullName evidence="1">Uncharacterized protein</fullName>
    </submittedName>
</protein>
<accession>A0A9D4D2D7</accession>
<sequence>MSMSDLARHSPQLDIRDKCQMSMSELARHSPQLDIQDKCGMSMSKWLDIRRS</sequence>
<evidence type="ECO:0000313" key="2">
    <source>
        <dbReference type="Proteomes" id="UP000828390"/>
    </source>
</evidence>
<comment type="caution">
    <text evidence="1">The sequence shown here is derived from an EMBL/GenBank/DDBJ whole genome shotgun (WGS) entry which is preliminary data.</text>
</comment>